<protein>
    <submittedName>
        <fullName evidence="3">GDP-mannose 4,6-dehydratase</fullName>
        <ecNumber evidence="3">4.2.1.47</ecNumber>
    </submittedName>
</protein>
<dbReference type="PANTHER" id="PTHR43000">
    <property type="entry name" value="DTDP-D-GLUCOSE 4,6-DEHYDRATASE-RELATED"/>
    <property type="match status" value="1"/>
</dbReference>
<sequence>MATKKMVVTGGAGFIGSHAAEHFSEEGWNVVAVDNLSRGKMLGVAGIDTSAYNWRHLSGNGKIELVNASTADERRMDELISDADAVLHTAGQVAVTTSLKDPRKDFDTNIIGTFNVLEACRKSGRNPAVVFCSTNKVYGENVNSIEVELSGNRYRYSDGRYDKGIPEHFPVDGCEHTPYGASKLAADLYVQEYGHTYGLKTGVFRMSCIYGTRQFGNEDQGWVAHFLLSALRNKEITIYGDGRQVRDVLYVTDLVKAYDAFLSSHLRHGVFNMGGGPANTISLLELLERIQELTGIRPAFRFDRWRNGDQKVYISDISRARAQLNWEPAVGIQEGLNNMVNWIKNEIRTGEKAKEA</sequence>
<dbReference type="InterPro" id="IPR036291">
    <property type="entry name" value="NAD(P)-bd_dom_sf"/>
</dbReference>
<dbReference type="EC" id="4.2.1.47" evidence="3"/>
<accession>A0A8J8CBR7</accession>
<evidence type="ECO:0000259" key="2">
    <source>
        <dbReference type="Pfam" id="PF01370"/>
    </source>
</evidence>
<name>A0A8J8CBR7_9ARCH</name>
<feature type="domain" description="NAD-dependent epimerase/dehydratase" evidence="2">
    <location>
        <begin position="6"/>
        <end position="274"/>
    </location>
</feature>
<evidence type="ECO:0000256" key="1">
    <source>
        <dbReference type="ARBA" id="ARBA00007637"/>
    </source>
</evidence>
<reference evidence="3" key="1">
    <citation type="submission" date="2021-04" db="EMBL/GenBank/DDBJ databases">
        <title>Genomic insights into ecological role and evolution of a novel Thermoplasmata order Candidatus Sysuiplasmatales.</title>
        <authorList>
            <person name="Yuan Y."/>
        </authorList>
    </citation>
    <scope>NUCLEOTIDE SEQUENCE</scope>
    <source>
        <strain evidence="3">YP2-bin.285</strain>
    </source>
</reference>
<keyword evidence="3" id="KW-0456">Lyase</keyword>
<dbReference type="GO" id="GO:0008446">
    <property type="term" value="F:GDP-mannose 4,6-dehydratase activity"/>
    <property type="evidence" value="ECO:0007669"/>
    <property type="project" value="UniProtKB-EC"/>
</dbReference>
<gene>
    <name evidence="3" type="ORF">J9259_09115</name>
</gene>
<comment type="caution">
    <text evidence="3">The sequence shown here is derived from an EMBL/GenBank/DDBJ whole genome shotgun (WGS) entry which is preliminary data.</text>
</comment>
<dbReference type="Proteomes" id="UP000716004">
    <property type="component" value="Unassembled WGS sequence"/>
</dbReference>
<dbReference type="AlphaFoldDB" id="A0A8J8CBR7"/>
<comment type="similarity">
    <text evidence="1">Belongs to the NAD(P)-dependent epimerase/dehydratase family.</text>
</comment>
<evidence type="ECO:0000313" key="3">
    <source>
        <dbReference type="EMBL" id="MBX8632653.1"/>
    </source>
</evidence>
<dbReference type="SUPFAM" id="SSF51735">
    <property type="entry name" value="NAD(P)-binding Rossmann-fold domains"/>
    <property type="match status" value="1"/>
</dbReference>
<dbReference type="Gene3D" id="3.40.50.720">
    <property type="entry name" value="NAD(P)-binding Rossmann-like Domain"/>
    <property type="match status" value="1"/>
</dbReference>
<dbReference type="EMBL" id="JAGVSJ010000045">
    <property type="protein sequence ID" value="MBX8632653.1"/>
    <property type="molecule type" value="Genomic_DNA"/>
</dbReference>
<evidence type="ECO:0000313" key="4">
    <source>
        <dbReference type="Proteomes" id="UP000716004"/>
    </source>
</evidence>
<dbReference type="Pfam" id="PF01370">
    <property type="entry name" value="Epimerase"/>
    <property type="match status" value="1"/>
</dbReference>
<organism evidence="3 4">
    <name type="scientific">Candidatus Sysuiplasma superficiale</name>
    <dbReference type="NCBI Taxonomy" id="2823368"/>
    <lineage>
        <taxon>Archaea</taxon>
        <taxon>Methanobacteriati</taxon>
        <taxon>Thermoplasmatota</taxon>
        <taxon>Thermoplasmata</taxon>
        <taxon>Candidatus Sysuiplasmatales</taxon>
        <taxon>Candidatus Sysuiplasmataceae</taxon>
        <taxon>Candidatus Sysuiplasma</taxon>
    </lineage>
</organism>
<dbReference type="InterPro" id="IPR001509">
    <property type="entry name" value="Epimerase_deHydtase"/>
</dbReference>
<proteinExistence type="inferred from homology"/>